<dbReference type="Ensembl" id="ENSCCRT00010073738.1">
    <property type="protein sequence ID" value="ENSCCRP00010066861.1"/>
    <property type="gene ID" value="ENSCCRG00010028860.1"/>
</dbReference>
<evidence type="ECO:0000313" key="3">
    <source>
        <dbReference type="Proteomes" id="UP000694427"/>
    </source>
</evidence>
<evidence type="ECO:0000259" key="1">
    <source>
        <dbReference type="Pfam" id="PF25532"/>
    </source>
</evidence>
<organism evidence="2 3">
    <name type="scientific">Cyprinus carpio</name>
    <name type="common">Common carp</name>
    <dbReference type="NCBI Taxonomy" id="7962"/>
    <lineage>
        <taxon>Eukaryota</taxon>
        <taxon>Metazoa</taxon>
        <taxon>Chordata</taxon>
        <taxon>Craniata</taxon>
        <taxon>Vertebrata</taxon>
        <taxon>Euteleostomi</taxon>
        <taxon>Actinopterygii</taxon>
        <taxon>Neopterygii</taxon>
        <taxon>Teleostei</taxon>
        <taxon>Ostariophysi</taxon>
        <taxon>Cypriniformes</taxon>
        <taxon>Cyprinidae</taxon>
        <taxon>Cyprininae</taxon>
        <taxon>Cyprinus</taxon>
    </lineage>
</organism>
<name>A0A8C1LYD2_CYPCA</name>
<dbReference type="Pfam" id="PF25532">
    <property type="entry name" value="CH_CAMSAP2_N"/>
    <property type="match status" value="1"/>
</dbReference>
<dbReference type="AlphaFoldDB" id="A0A8C1LYD2"/>
<evidence type="ECO:0000313" key="2">
    <source>
        <dbReference type="Ensembl" id="ENSCCRP00010066861.1"/>
    </source>
</evidence>
<proteinExistence type="predicted"/>
<reference evidence="2" key="1">
    <citation type="submission" date="2025-08" db="UniProtKB">
        <authorList>
            <consortium name="Ensembl"/>
        </authorList>
    </citation>
    <scope>IDENTIFICATION</scope>
</reference>
<accession>A0A8C1LYD2</accession>
<dbReference type="Proteomes" id="UP000694427">
    <property type="component" value="Unplaced"/>
</dbReference>
<sequence>MNCAFAGGDGIPRRADLVEGGLEIVPLEMYDSARAKIEANLRWLFAKAYGEGNHDAICGKKKLNCKNYTRCIHL</sequence>
<keyword evidence="3" id="KW-1185">Reference proteome</keyword>
<feature type="domain" description="CASAMP N-terminal" evidence="1">
    <location>
        <begin position="23"/>
        <end position="53"/>
    </location>
</feature>
<reference evidence="2" key="2">
    <citation type="submission" date="2025-09" db="UniProtKB">
        <authorList>
            <consortium name="Ensembl"/>
        </authorList>
    </citation>
    <scope>IDENTIFICATION</scope>
</reference>
<protein>
    <recommendedName>
        <fullName evidence="1">CASAMP N-terminal domain-containing protein</fullName>
    </recommendedName>
</protein>
<dbReference type="InterPro" id="IPR058042">
    <property type="entry name" value="CAMSAP_N"/>
</dbReference>